<feature type="transmembrane region" description="Helical" evidence="7">
    <location>
        <begin position="149"/>
        <end position="168"/>
    </location>
</feature>
<evidence type="ECO:0000256" key="3">
    <source>
        <dbReference type="ARBA" id="ARBA00022801"/>
    </source>
</evidence>
<keyword evidence="7" id="KW-0472">Membrane</keyword>
<dbReference type="AlphaFoldDB" id="A0A9X0U479"/>
<dbReference type="GO" id="GO:0006508">
    <property type="term" value="P:proteolysis"/>
    <property type="evidence" value="ECO:0007669"/>
    <property type="project" value="UniProtKB-KW"/>
</dbReference>
<keyword evidence="4 6" id="KW-0862">Zinc</keyword>
<dbReference type="Pfam" id="PF01435">
    <property type="entry name" value="Peptidase_M48"/>
    <property type="match status" value="1"/>
</dbReference>
<feature type="transmembrane region" description="Helical" evidence="7">
    <location>
        <begin position="103"/>
        <end position="129"/>
    </location>
</feature>
<evidence type="ECO:0000256" key="2">
    <source>
        <dbReference type="ARBA" id="ARBA00022723"/>
    </source>
</evidence>
<dbReference type="EMBL" id="JACHEB010000002">
    <property type="protein sequence ID" value="MBB5327592.1"/>
    <property type="molecule type" value="Genomic_DNA"/>
</dbReference>
<dbReference type="GO" id="GO:0004222">
    <property type="term" value="F:metalloendopeptidase activity"/>
    <property type="evidence" value="ECO:0007669"/>
    <property type="project" value="InterPro"/>
</dbReference>
<comment type="cofactor">
    <cofactor evidence="6">
        <name>Zn(2+)</name>
        <dbReference type="ChEBI" id="CHEBI:29105"/>
    </cofactor>
    <text evidence="6">Binds 1 zinc ion per subunit.</text>
</comment>
<proteinExistence type="inferred from homology"/>
<keyword evidence="5 6" id="KW-0482">Metalloprotease</keyword>
<evidence type="ECO:0000259" key="9">
    <source>
        <dbReference type="Pfam" id="PF16491"/>
    </source>
</evidence>
<evidence type="ECO:0000256" key="5">
    <source>
        <dbReference type="ARBA" id="ARBA00023049"/>
    </source>
</evidence>
<name>A0A9X0U479_9BACT</name>
<feature type="transmembrane region" description="Helical" evidence="7">
    <location>
        <begin position="63"/>
        <end position="82"/>
    </location>
</feature>
<feature type="transmembrane region" description="Helical" evidence="7">
    <location>
        <begin position="330"/>
        <end position="349"/>
    </location>
</feature>
<accession>A0A9X0U479</accession>
<evidence type="ECO:0000256" key="6">
    <source>
        <dbReference type="RuleBase" id="RU003983"/>
    </source>
</evidence>
<feature type="domain" description="CAAX prenyl protease 1 N-terminal" evidence="9">
    <location>
        <begin position="45"/>
        <end position="204"/>
    </location>
</feature>
<dbReference type="RefSeq" id="WP_183974385.1">
    <property type="nucleotide sequence ID" value="NZ_JACHEB010000002.1"/>
</dbReference>
<evidence type="ECO:0000256" key="7">
    <source>
        <dbReference type="SAM" id="Phobius"/>
    </source>
</evidence>
<feature type="transmembrane region" description="Helical" evidence="7">
    <location>
        <begin position="291"/>
        <end position="309"/>
    </location>
</feature>
<keyword evidence="7" id="KW-0812">Transmembrane</keyword>
<dbReference type="Proteomes" id="UP000535182">
    <property type="component" value="Unassembled WGS sequence"/>
</dbReference>
<evidence type="ECO:0000259" key="8">
    <source>
        <dbReference type="Pfam" id="PF01435"/>
    </source>
</evidence>
<comment type="similarity">
    <text evidence="6">Belongs to the peptidase M48 family.</text>
</comment>
<evidence type="ECO:0000313" key="11">
    <source>
        <dbReference type="Proteomes" id="UP000535182"/>
    </source>
</evidence>
<evidence type="ECO:0000256" key="1">
    <source>
        <dbReference type="ARBA" id="ARBA00022670"/>
    </source>
</evidence>
<dbReference type="Pfam" id="PF16491">
    <property type="entry name" value="Peptidase_M48_N"/>
    <property type="match status" value="1"/>
</dbReference>
<comment type="caution">
    <text evidence="10">The sequence shown here is derived from an EMBL/GenBank/DDBJ whole genome shotgun (WGS) entry which is preliminary data.</text>
</comment>
<dbReference type="GO" id="GO:0046872">
    <property type="term" value="F:metal ion binding"/>
    <property type="evidence" value="ECO:0007669"/>
    <property type="project" value="UniProtKB-KW"/>
</dbReference>
<protein>
    <submittedName>
        <fullName evidence="10">Zn-dependent protease with chaperone function</fullName>
    </submittedName>
</protein>
<sequence length="438" mass="49558">MNVRAALLLLIGFFLVTLPSARALGTTPTEAQALREAALNHTAYTLPPEKLKLAKELFRDRTTLHFLGEGWGILQLILLLALRVPARMRDVAEKMTKNRWVQCFIFVFLFLLLIALLNAPLRLFGHHIALAYGLSVQRWGSWFADLGKSFLLEWIVAGLLVMVLFWVIRWSPKHWWFWFWIPTMVAVMFGVFLSPILVDPLFNKFEPLQQYDPALVAQLERVVARSGETLPPDRMFFMRASSKVTSMNAYVTGFGPSKRLVLWDTTISAATPDELAGVFGHELGHYALHHIIRGLLFSAVCLLVGFLVGQRITWWLLTKYGGRWQIRSQNDWAFLAVLVLVLNLLNFAAEPIENAFSRSIEHAADVYGQEAIHGIVSDPQTTTLQGFQKLGENSLDDPTPHPLVDFWLDGHPSIASRAAFALAYNPWTAGQHPKYFQP</sequence>
<dbReference type="Gene3D" id="3.30.2010.10">
    <property type="entry name" value="Metalloproteases ('zincins'), catalytic domain"/>
    <property type="match status" value="1"/>
</dbReference>
<keyword evidence="3 6" id="KW-0378">Hydrolase</keyword>
<keyword evidence="2" id="KW-0479">Metal-binding</keyword>
<keyword evidence="11" id="KW-1185">Reference proteome</keyword>
<organism evidence="10 11">
    <name type="scientific">Tunturiibacter gelidiferens</name>
    <dbReference type="NCBI Taxonomy" id="3069689"/>
    <lineage>
        <taxon>Bacteria</taxon>
        <taxon>Pseudomonadati</taxon>
        <taxon>Acidobacteriota</taxon>
        <taxon>Terriglobia</taxon>
        <taxon>Terriglobales</taxon>
        <taxon>Acidobacteriaceae</taxon>
        <taxon>Tunturiibacter</taxon>
    </lineage>
</organism>
<feature type="domain" description="Peptidase M48" evidence="8">
    <location>
        <begin position="213"/>
        <end position="420"/>
    </location>
</feature>
<dbReference type="PANTHER" id="PTHR10120">
    <property type="entry name" value="CAAX PRENYL PROTEASE 1"/>
    <property type="match status" value="1"/>
</dbReference>
<feature type="transmembrane region" description="Helical" evidence="7">
    <location>
        <begin position="175"/>
        <end position="198"/>
    </location>
</feature>
<evidence type="ECO:0000313" key="10">
    <source>
        <dbReference type="EMBL" id="MBB5327592.1"/>
    </source>
</evidence>
<dbReference type="InterPro" id="IPR032456">
    <property type="entry name" value="Peptidase_M48_N"/>
</dbReference>
<gene>
    <name evidence="10" type="ORF">HDF14_001197</name>
</gene>
<keyword evidence="1 6" id="KW-0645">Protease</keyword>
<reference evidence="10 11" key="1">
    <citation type="submission" date="2020-08" db="EMBL/GenBank/DDBJ databases">
        <title>Genomic Encyclopedia of Type Strains, Phase IV (KMG-V): Genome sequencing to study the core and pangenomes of soil and plant-associated prokaryotes.</title>
        <authorList>
            <person name="Whitman W."/>
        </authorList>
    </citation>
    <scope>NUCLEOTIDE SEQUENCE [LARGE SCALE GENOMIC DNA]</scope>
    <source>
        <strain evidence="10 11">X5P2</strain>
    </source>
</reference>
<evidence type="ECO:0000256" key="4">
    <source>
        <dbReference type="ARBA" id="ARBA00022833"/>
    </source>
</evidence>
<keyword evidence="7" id="KW-1133">Transmembrane helix</keyword>
<dbReference type="InterPro" id="IPR001915">
    <property type="entry name" value="Peptidase_M48"/>
</dbReference>